<evidence type="ECO:0000313" key="2">
    <source>
        <dbReference type="EMBL" id="EDX13108.1"/>
    </source>
</evidence>
<dbReference type="AlphaFoldDB" id="B4R1V6"/>
<feature type="region of interest" description="Disordered" evidence="1">
    <location>
        <begin position="54"/>
        <end position="75"/>
    </location>
</feature>
<sequence>MPANGRSFIGTRRPGAGALSCRWLRSLDIRRWRTTGVRRQGQDHGRTDTGIVHEMASLNTHYPAGAGRTQEQERE</sequence>
<gene>
    <name evidence="2" type="primary">Dsim\GD18887</name>
    <name evidence="2" type="ORF">Dsim_GD18887</name>
</gene>
<dbReference type="HOGENOM" id="CLU_2673755_0_0_1"/>
<evidence type="ECO:0000256" key="1">
    <source>
        <dbReference type="SAM" id="MobiDB-lite"/>
    </source>
</evidence>
<proteinExistence type="predicted"/>
<dbReference type="Proteomes" id="UP000000304">
    <property type="component" value="Chromosome 3R"/>
</dbReference>
<accession>B4R1V6</accession>
<reference evidence="2 3" key="1">
    <citation type="journal article" date="2007" name="Nature">
        <title>Evolution of genes and genomes on the Drosophila phylogeny.</title>
        <authorList>
            <consortium name="Drosophila 12 Genomes Consortium"/>
            <person name="Clark A.G."/>
            <person name="Eisen M.B."/>
            <person name="Smith D.R."/>
            <person name="Bergman C.M."/>
            <person name="Oliver B."/>
            <person name="Markow T.A."/>
            <person name="Kaufman T.C."/>
            <person name="Kellis M."/>
            <person name="Gelbart W."/>
            <person name="Iyer V.N."/>
            <person name="Pollard D.A."/>
            <person name="Sackton T.B."/>
            <person name="Larracuente A.M."/>
            <person name="Singh N.D."/>
            <person name="Abad J.P."/>
            <person name="Abt D.N."/>
            <person name="Adryan B."/>
            <person name="Aguade M."/>
            <person name="Akashi H."/>
            <person name="Anderson W.W."/>
            <person name="Aquadro C.F."/>
            <person name="Ardell D.H."/>
            <person name="Arguello R."/>
            <person name="Artieri C.G."/>
            <person name="Barbash D.A."/>
            <person name="Barker D."/>
            <person name="Barsanti P."/>
            <person name="Batterham P."/>
            <person name="Batzoglou S."/>
            <person name="Begun D."/>
            <person name="Bhutkar A."/>
            <person name="Blanco E."/>
            <person name="Bosak S.A."/>
            <person name="Bradley R.K."/>
            <person name="Brand A.D."/>
            <person name="Brent M.R."/>
            <person name="Brooks A.N."/>
            <person name="Brown R.H."/>
            <person name="Butlin R.K."/>
            <person name="Caggese C."/>
            <person name="Calvi B.R."/>
            <person name="Bernardo de Carvalho A."/>
            <person name="Caspi A."/>
            <person name="Castrezana S."/>
            <person name="Celniker S.E."/>
            <person name="Chang J.L."/>
            <person name="Chapple C."/>
            <person name="Chatterji S."/>
            <person name="Chinwalla A."/>
            <person name="Civetta A."/>
            <person name="Clifton S.W."/>
            <person name="Comeron J.M."/>
            <person name="Costello J.C."/>
            <person name="Coyne J.A."/>
            <person name="Daub J."/>
            <person name="David R.G."/>
            <person name="Delcher A.L."/>
            <person name="Delehaunty K."/>
            <person name="Do C.B."/>
            <person name="Ebling H."/>
            <person name="Edwards K."/>
            <person name="Eickbush T."/>
            <person name="Evans J.D."/>
            <person name="Filipski A."/>
            <person name="Findeiss S."/>
            <person name="Freyhult E."/>
            <person name="Fulton L."/>
            <person name="Fulton R."/>
            <person name="Garcia A.C."/>
            <person name="Gardiner A."/>
            <person name="Garfield D.A."/>
            <person name="Garvin B.E."/>
            <person name="Gibson G."/>
            <person name="Gilbert D."/>
            <person name="Gnerre S."/>
            <person name="Godfrey J."/>
            <person name="Good R."/>
            <person name="Gotea V."/>
            <person name="Gravely B."/>
            <person name="Greenberg A.J."/>
            <person name="Griffiths-Jones S."/>
            <person name="Gross S."/>
            <person name="Guigo R."/>
            <person name="Gustafson E.A."/>
            <person name="Haerty W."/>
            <person name="Hahn M.W."/>
            <person name="Halligan D.L."/>
            <person name="Halpern A.L."/>
            <person name="Halter G.M."/>
            <person name="Han M.V."/>
            <person name="Heger A."/>
            <person name="Hillier L."/>
            <person name="Hinrichs A.S."/>
            <person name="Holmes I."/>
            <person name="Hoskins R.A."/>
            <person name="Hubisz M.J."/>
            <person name="Hultmark D."/>
            <person name="Huntley M.A."/>
            <person name="Jaffe D.B."/>
            <person name="Jagadeeshan S."/>
            <person name="Jeck W.R."/>
            <person name="Johnson J."/>
            <person name="Jones C.D."/>
            <person name="Jordan W.C."/>
            <person name="Karpen G.H."/>
            <person name="Kataoka E."/>
            <person name="Keightley P.D."/>
            <person name="Kheradpour P."/>
            <person name="Kirkness E.F."/>
            <person name="Koerich L.B."/>
            <person name="Kristiansen K."/>
            <person name="Kudrna D."/>
            <person name="Kulathinal R.J."/>
            <person name="Kumar S."/>
            <person name="Kwok R."/>
            <person name="Lander E."/>
            <person name="Langley C.H."/>
            <person name="Lapoint R."/>
            <person name="Lazzaro B.P."/>
            <person name="Lee S.J."/>
            <person name="Levesque L."/>
            <person name="Li R."/>
            <person name="Lin C.F."/>
            <person name="Lin M.F."/>
            <person name="Lindblad-Toh K."/>
            <person name="Llopart A."/>
            <person name="Long M."/>
            <person name="Low L."/>
            <person name="Lozovsky E."/>
            <person name="Lu J."/>
            <person name="Luo M."/>
            <person name="Machado C.A."/>
            <person name="Makalowski W."/>
            <person name="Marzo M."/>
            <person name="Matsuda M."/>
            <person name="Matzkin L."/>
            <person name="McAllister B."/>
            <person name="McBride C.S."/>
            <person name="McKernan B."/>
            <person name="McKernan K."/>
            <person name="Mendez-Lago M."/>
            <person name="Minx P."/>
            <person name="Mollenhauer M.U."/>
            <person name="Montooth K."/>
            <person name="Mount S.M."/>
            <person name="Mu X."/>
            <person name="Myers E."/>
            <person name="Negre B."/>
            <person name="Newfeld S."/>
            <person name="Nielsen R."/>
            <person name="Noor M.A."/>
            <person name="O'Grady P."/>
            <person name="Pachter L."/>
            <person name="Papaceit M."/>
            <person name="Parisi M.J."/>
            <person name="Parisi M."/>
            <person name="Parts L."/>
            <person name="Pedersen J.S."/>
            <person name="Pesole G."/>
            <person name="Phillippy A.M."/>
            <person name="Ponting C.P."/>
            <person name="Pop M."/>
            <person name="Porcelli D."/>
            <person name="Powell J.R."/>
            <person name="Prohaska S."/>
            <person name="Pruitt K."/>
            <person name="Puig M."/>
            <person name="Quesneville H."/>
            <person name="Ram K.R."/>
            <person name="Rand D."/>
            <person name="Rasmussen M.D."/>
            <person name="Reed L.K."/>
            <person name="Reenan R."/>
            <person name="Reily A."/>
            <person name="Remington K.A."/>
            <person name="Rieger T.T."/>
            <person name="Ritchie M.G."/>
            <person name="Robin C."/>
            <person name="Rogers Y.H."/>
            <person name="Rohde C."/>
            <person name="Rozas J."/>
            <person name="Rubenfield M.J."/>
            <person name="Ruiz A."/>
            <person name="Russo S."/>
            <person name="Salzberg S.L."/>
            <person name="Sanchez-Gracia A."/>
            <person name="Saranga D.J."/>
            <person name="Sato H."/>
            <person name="Schaeffer S.W."/>
            <person name="Schatz M.C."/>
            <person name="Schlenke T."/>
            <person name="Schwartz R."/>
            <person name="Segarra C."/>
            <person name="Singh R.S."/>
            <person name="Sirot L."/>
            <person name="Sirota M."/>
            <person name="Sisneros N.B."/>
            <person name="Smith C.D."/>
            <person name="Smith T.F."/>
            <person name="Spieth J."/>
            <person name="Stage D.E."/>
            <person name="Stark A."/>
            <person name="Stephan W."/>
            <person name="Strausberg R.L."/>
            <person name="Strempel S."/>
            <person name="Sturgill D."/>
            <person name="Sutton G."/>
            <person name="Sutton G.G."/>
            <person name="Tao W."/>
            <person name="Teichmann S."/>
            <person name="Tobari Y.N."/>
            <person name="Tomimura Y."/>
            <person name="Tsolas J.M."/>
            <person name="Valente V.L."/>
            <person name="Venter E."/>
            <person name="Venter J.C."/>
            <person name="Vicario S."/>
            <person name="Vieira F.G."/>
            <person name="Vilella A.J."/>
            <person name="Villasante A."/>
            <person name="Walenz B."/>
            <person name="Wang J."/>
            <person name="Wasserman M."/>
            <person name="Watts T."/>
            <person name="Wilson D."/>
            <person name="Wilson R.K."/>
            <person name="Wing R.A."/>
            <person name="Wolfner M.F."/>
            <person name="Wong A."/>
            <person name="Wong G.K."/>
            <person name="Wu C.I."/>
            <person name="Wu G."/>
            <person name="Yamamoto D."/>
            <person name="Yang H.P."/>
            <person name="Yang S.P."/>
            <person name="Yorke J.A."/>
            <person name="Yoshida K."/>
            <person name="Zdobnov E."/>
            <person name="Zhang P."/>
            <person name="Zhang Y."/>
            <person name="Zimin A.V."/>
            <person name="Baldwin J."/>
            <person name="Abdouelleil A."/>
            <person name="Abdulkadir J."/>
            <person name="Abebe A."/>
            <person name="Abera B."/>
            <person name="Abreu J."/>
            <person name="Acer S.C."/>
            <person name="Aftuck L."/>
            <person name="Alexander A."/>
            <person name="An P."/>
            <person name="Anderson E."/>
            <person name="Anderson S."/>
            <person name="Arachi H."/>
            <person name="Azer M."/>
            <person name="Bachantsang P."/>
            <person name="Barry A."/>
            <person name="Bayul T."/>
            <person name="Berlin A."/>
            <person name="Bessette D."/>
            <person name="Bloom T."/>
            <person name="Blye J."/>
            <person name="Boguslavskiy L."/>
            <person name="Bonnet C."/>
            <person name="Boukhgalter B."/>
            <person name="Bourzgui I."/>
            <person name="Brown A."/>
            <person name="Cahill P."/>
            <person name="Channer S."/>
            <person name="Cheshatsang Y."/>
            <person name="Chuda L."/>
            <person name="Citroen M."/>
            <person name="Collymore A."/>
            <person name="Cooke P."/>
            <person name="Costello M."/>
            <person name="D'Aco K."/>
            <person name="Daza R."/>
            <person name="De Haan G."/>
            <person name="DeGray S."/>
            <person name="DeMaso C."/>
            <person name="Dhargay N."/>
            <person name="Dooley K."/>
            <person name="Dooley E."/>
            <person name="Doricent M."/>
            <person name="Dorje P."/>
            <person name="Dorjee K."/>
            <person name="Dupes A."/>
            <person name="Elong R."/>
            <person name="Falk J."/>
            <person name="Farina A."/>
            <person name="Faro S."/>
            <person name="Ferguson D."/>
            <person name="Fisher S."/>
            <person name="Foley C.D."/>
            <person name="Franke A."/>
            <person name="Friedrich D."/>
            <person name="Gadbois L."/>
            <person name="Gearin G."/>
            <person name="Gearin C.R."/>
            <person name="Giannoukos G."/>
            <person name="Goode T."/>
            <person name="Graham J."/>
            <person name="Grandbois E."/>
            <person name="Grewal S."/>
            <person name="Gyaltsen K."/>
            <person name="Hafez N."/>
            <person name="Hagos B."/>
            <person name="Hall J."/>
            <person name="Henson C."/>
            <person name="Hollinger A."/>
            <person name="Honan T."/>
            <person name="Huard M.D."/>
            <person name="Hughes L."/>
            <person name="Hurhula B."/>
            <person name="Husby M.E."/>
            <person name="Kamat A."/>
            <person name="Kanga B."/>
            <person name="Kashin S."/>
            <person name="Khazanovich D."/>
            <person name="Kisner P."/>
            <person name="Lance K."/>
            <person name="Lara M."/>
            <person name="Lee W."/>
            <person name="Lennon N."/>
            <person name="Letendre F."/>
            <person name="LeVine R."/>
            <person name="Lipovsky A."/>
            <person name="Liu X."/>
            <person name="Liu J."/>
            <person name="Liu S."/>
            <person name="Lokyitsang T."/>
            <person name="Lokyitsang Y."/>
            <person name="Lubonja R."/>
            <person name="Lui A."/>
            <person name="MacDonald P."/>
            <person name="Magnisalis V."/>
            <person name="Maru K."/>
            <person name="Matthews C."/>
            <person name="McCusker W."/>
            <person name="McDonough S."/>
            <person name="Mehta T."/>
            <person name="Meldrim J."/>
            <person name="Meneus L."/>
            <person name="Mihai O."/>
            <person name="Mihalev A."/>
            <person name="Mihova T."/>
            <person name="Mittelman R."/>
            <person name="Mlenga V."/>
            <person name="Montmayeur A."/>
            <person name="Mulrain L."/>
            <person name="Navidi A."/>
            <person name="Naylor J."/>
            <person name="Negash T."/>
            <person name="Nguyen T."/>
            <person name="Nguyen N."/>
            <person name="Nicol R."/>
            <person name="Norbu C."/>
            <person name="Norbu N."/>
            <person name="Novod N."/>
            <person name="O'Neill B."/>
            <person name="Osman S."/>
            <person name="Markiewicz E."/>
            <person name="Oyono O.L."/>
            <person name="Patti C."/>
            <person name="Phunkhang P."/>
            <person name="Pierre F."/>
            <person name="Priest M."/>
            <person name="Raghuraman S."/>
            <person name="Rege F."/>
            <person name="Reyes R."/>
            <person name="Rise C."/>
            <person name="Rogov P."/>
            <person name="Ross K."/>
            <person name="Ryan E."/>
            <person name="Settipalli S."/>
            <person name="Shea T."/>
            <person name="Sherpa N."/>
            <person name="Shi L."/>
            <person name="Shih D."/>
            <person name="Sparrow T."/>
            <person name="Spaulding J."/>
            <person name="Stalker J."/>
            <person name="Stange-Thomann N."/>
            <person name="Stavropoulos S."/>
            <person name="Stone C."/>
            <person name="Strader C."/>
            <person name="Tesfaye S."/>
            <person name="Thomson T."/>
            <person name="Thoulutsang Y."/>
            <person name="Thoulutsang D."/>
            <person name="Topham K."/>
            <person name="Topping I."/>
            <person name="Tsamla T."/>
            <person name="Vassiliev H."/>
            <person name="Vo A."/>
            <person name="Wangchuk T."/>
            <person name="Wangdi T."/>
            <person name="Weiand M."/>
            <person name="Wilkinson J."/>
            <person name="Wilson A."/>
            <person name="Yadav S."/>
            <person name="Young G."/>
            <person name="Yu Q."/>
            <person name="Zembek L."/>
            <person name="Zhong D."/>
            <person name="Zimmer A."/>
            <person name="Zwirko Z."/>
            <person name="Jaffe D.B."/>
            <person name="Alvarez P."/>
            <person name="Brockman W."/>
            <person name="Butler J."/>
            <person name="Chin C."/>
            <person name="Gnerre S."/>
            <person name="Grabherr M."/>
            <person name="Kleber M."/>
            <person name="Mauceli E."/>
            <person name="MacCallum I."/>
        </authorList>
    </citation>
    <scope>NUCLEOTIDE SEQUENCE [LARGE SCALE GENOMIC DNA]</scope>
    <source>
        <strain evidence="3">white501</strain>
    </source>
</reference>
<dbReference type="OMA" id="HEMASLN"/>
<organism evidence="2 3">
    <name type="scientific">Drosophila simulans</name>
    <name type="common">Fruit fly</name>
    <dbReference type="NCBI Taxonomy" id="7240"/>
    <lineage>
        <taxon>Eukaryota</taxon>
        <taxon>Metazoa</taxon>
        <taxon>Ecdysozoa</taxon>
        <taxon>Arthropoda</taxon>
        <taxon>Hexapoda</taxon>
        <taxon>Insecta</taxon>
        <taxon>Pterygota</taxon>
        <taxon>Neoptera</taxon>
        <taxon>Endopterygota</taxon>
        <taxon>Diptera</taxon>
        <taxon>Brachycera</taxon>
        <taxon>Muscomorpha</taxon>
        <taxon>Ephydroidea</taxon>
        <taxon>Drosophilidae</taxon>
        <taxon>Drosophila</taxon>
        <taxon>Sophophora</taxon>
    </lineage>
</organism>
<name>B4R1V6_DROSI</name>
<dbReference type="EMBL" id="CM000364">
    <property type="protein sequence ID" value="EDX13108.1"/>
    <property type="molecule type" value="Genomic_DNA"/>
</dbReference>
<protein>
    <submittedName>
        <fullName evidence="2">GD18887</fullName>
    </submittedName>
</protein>
<evidence type="ECO:0000313" key="3">
    <source>
        <dbReference type="Proteomes" id="UP000000304"/>
    </source>
</evidence>
<keyword evidence="3" id="KW-1185">Reference proteome</keyword>